<dbReference type="EMBL" id="BEWI01000032">
    <property type="protein sequence ID" value="GAY23944.1"/>
    <property type="molecule type" value="Genomic_DNA"/>
</dbReference>
<evidence type="ECO:0008006" key="5">
    <source>
        <dbReference type="Google" id="ProtNLM"/>
    </source>
</evidence>
<dbReference type="Pfam" id="PF10101">
    <property type="entry name" value="DUF2339"/>
    <property type="match status" value="1"/>
</dbReference>
<dbReference type="InterPro" id="IPR019286">
    <property type="entry name" value="DUF2339_TM"/>
</dbReference>
<reference evidence="3 4" key="2">
    <citation type="journal article" date="2013" name="Environ. Sci. Technol.">
        <title>The 4-tert-butylphenol-utilizing bacterium Sphingobium fuliginis OMI can degrade bisphenols via phenolic ring hydroxylation and meta-cleavage pathway.</title>
        <authorList>
            <person name="Ogata Y."/>
            <person name="Goda S."/>
            <person name="Toyama T."/>
            <person name="Sei K."/>
            <person name="Ike M."/>
        </authorList>
    </citation>
    <scope>NUCLEOTIDE SEQUENCE [LARGE SCALE GENOMIC DNA]</scope>
    <source>
        <strain evidence="3 4">OMI</strain>
    </source>
</reference>
<dbReference type="InterPro" id="IPR014600">
    <property type="entry name" value="UCP035905_mem"/>
</dbReference>
<feature type="transmembrane region" description="Helical" evidence="2">
    <location>
        <begin position="945"/>
        <end position="965"/>
    </location>
</feature>
<evidence type="ECO:0000256" key="2">
    <source>
        <dbReference type="SAM" id="Phobius"/>
    </source>
</evidence>
<dbReference type="PIRSF" id="PIRSF035905">
    <property type="entry name" value="UCP035905_mp"/>
    <property type="match status" value="1"/>
</dbReference>
<feature type="transmembrane region" description="Helical" evidence="2">
    <location>
        <begin position="623"/>
        <end position="638"/>
    </location>
</feature>
<organism evidence="3 4">
    <name type="scientific">Sphingobium fuliginis (strain ATCC 27551)</name>
    <dbReference type="NCBI Taxonomy" id="336203"/>
    <lineage>
        <taxon>Bacteria</taxon>
        <taxon>Pseudomonadati</taxon>
        <taxon>Pseudomonadota</taxon>
        <taxon>Alphaproteobacteria</taxon>
        <taxon>Sphingomonadales</taxon>
        <taxon>Sphingomonadaceae</taxon>
        <taxon>Sphingobium</taxon>
    </lineage>
</organism>
<evidence type="ECO:0000313" key="4">
    <source>
        <dbReference type="Proteomes" id="UP000221538"/>
    </source>
</evidence>
<reference evidence="3 4" key="1">
    <citation type="journal article" date="2013" name="Biodegradation">
        <title>Occurrence of 4-tert-butylphenol (4-t-BP) biodegradation in an aquatic sample caused by the presence of Spirodela polyrrhiza and isolation of a 4-t-BP-utilizing bacterium.</title>
        <authorList>
            <person name="Ogata Y."/>
            <person name="Toyama T."/>
            <person name="Yu N."/>
            <person name="Wang X."/>
            <person name="Sei K."/>
            <person name="Ike M."/>
        </authorList>
    </citation>
    <scope>NUCLEOTIDE SEQUENCE [LARGE SCALE GENOMIC DNA]</scope>
    <source>
        <strain evidence="3 4">OMI</strain>
    </source>
</reference>
<dbReference type="RefSeq" id="WP_099186621.1">
    <property type="nucleotide sequence ID" value="NZ_BEWI01000032.1"/>
</dbReference>
<keyword evidence="2" id="KW-1133">Transmembrane helix</keyword>
<feature type="transmembrane region" description="Helical" evidence="2">
    <location>
        <begin position="431"/>
        <end position="448"/>
    </location>
</feature>
<dbReference type="Proteomes" id="UP000221538">
    <property type="component" value="Unassembled WGS sequence"/>
</dbReference>
<feature type="region of interest" description="Disordered" evidence="1">
    <location>
        <begin position="77"/>
        <end position="119"/>
    </location>
</feature>
<feature type="transmembrane region" description="Helical" evidence="2">
    <location>
        <begin position="882"/>
        <end position="903"/>
    </location>
</feature>
<feature type="transmembrane region" description="Helical" evidence="2">
    <location>
        <begin position="538"/>
        <end position="555"/>
    </location>
</feature>
<evidence type="ECO:0000256" key="1">
    <source>
        <dbReference type="SAM" id="MobiDB-lite"/>
    </source>
</evidence>
<feature type="transmembrane region" description="Helical" evidence="2">
    <location>
        <begin position="485"/>
        <end position="503"/>
    </location>
</feature>
<feature type="transmembrane region" description="Helical" evidence="2">
    <location>
        <begin position="915"/>
        <end position="933"/>
    </location>
</feature>
<feature type="transmembrane region" description="Helical" evidence="2">
    <location>
        <begin position="673"/>
        <end position="695"/>
    </location>
</feature>
<feature type="transmembrane region" description="Helical" evidence="2">
    <location>
        <begin position="971"/>
        <end position="991"/>
    </location>
</feature>
<feature type="transmembrane region" description="Helical" evidence="2">
    <location>
        <begin position="334"/>
        <end position="352"/>
    </location>
</feature>
<gene>
    <name evidence="3" type="ORF">SFOMI_4522</name>
</gene>
<feature type="transmembrane region" description="Helical" evidence="2">
    <location>
        <begin position="280"/>
        <end position="298"/>
    </location>
</feature>
<feature type="transmembrane region" description="Helical" evidence="2">
    <location>
        <begin position="305"/>
        <end position="328"/>
    </location>
</feature>
<feature type="transmembrane region" description="Helical" evidence="2">
    <location>
        <begin position="562"/>
        <end position="579"/>
    </location>
</feature>
<dbReference type="PANTHER" id="PTHR38434">
    <property type="entry name" value="BLL2549 PROTEIN"/>
    <property type="match status" value="1"/>
</dbReference>
<feature type="compositionally biased region" description="Basic and acidic residues" evidence="1">
    <location>
        <begin position="85"/>
        <end position="109"/>
    </location>
</feature>
<feature type="transmembrane region" description="Helical" evidence="2">
    <location>
        <begin position="599"/>
        <end position="616"/>
    </location>
</feature>
<feature type="transmembrane region" description="Helical" evidence="2">
    <location>
        <begin position="851"/>
        <end position="870"/>
    </location>
</feature>
<feature type="transmembrane region" description="Helical" evidence="2">
    <location>
        <begin position="174"/>
        <end position="195"/>
    </location>
</feature>
<feature type="transmembrane region" description="Helical" evidence="2">
    <location>
        <begin position="145"/>
        <end position="162"/>
    </location>
</feature>
<accession>A0A292ZLU9</accession>
<proteinExistence type="predicted"/>
<protein>
    <recommendedName>
        <fullName evidence="5">DUF2339 domain-containing protein</fullName>
    </recommendedName>
</protein>
<feature type="transmembrane region" description="Helical" evidence="2">
    <location>
        <begin position="407"/>
        <end position="425"/>
    </location>
</feature>
<evidence type="ECO:0000313" key="3">
    <source>
        <dbReference type="EMBL" id="GAY23944.1"/>
    </source>
</evidence>
<feature type="transmembrane region" description="Helical" evidence="2">
    <location>
        <begin position="781"/>
        <end position="798"/>
    </location>
</feature>
<name>A0A292ZLU9_SPHSA</name>
<dbReference type="PANTHER" id="PTHR38434:SF1">
    <property type="entry name" value="BLL2549 PROTEIN"/>
    <property type="match status" value="1"/>
</dbReference>
<sequence length="1007" mass="104577">MLVTLVLLVFGVMLFDMRGRLKAAEHRLALLEGGIGDAPFPARYRRADGDGDDDAGVKTAAPASVVERRVAMDTAPPHPMPAVVIDRRSSEGETHSPARSASDEVREIDAPFPPDDGEKAEGIDMAVERPARPSFSFEDLFGRRLPIWAGGVTLAVAGVLLVKYSIDAGLLAPLVRVVLGLLFGGALIGGAEAALRLEDRVRDARVRQALAGAGLATLYAAILAAHMLYGLVGPGIAFAGLAGVTGLAMALSLRFGAPSALLGLVGGLAAPALVEAGQPNVPLLSCYLALAVGGLCVLSRTQRWMWLGVSALVGGAGWGVVMLAMGALDWASSLSVGLLVLMLGMALPVLAFSGTRAALLRMGAAVVAAGQMAALVATGGFGLLQWGLFGLLSLMLVWLGRDAALRPLAAIGAGVALLLAAVWPQPEMGRFALVMLGMVAIYGGAALLRVWRGALVEAGQIAGLALGGFAVALGQCWRVGLDGEFALLALAAAGLPGAAMAMGWRCGTRREDARFVTLASAAALLLVVAGGLGLPEWSLAMVIAAVAAALLRLAALAEDRRVEWSGWGFAFGALVVLAGSDDVVRLWGEAADEPGWQGVMRWAAGAAMAALFAWRARFAEGRMVAQGVAVLLAYGAVAQTVPALWVPVGLALGLAMLAEGARRLAVGRMAPALGVALALVALWAAWPLGIWLGRVLLSLVGEPVLVRDLPGIGEVARRIALPAMALGLALWRGGSAVDAVGRRIGCCVAAVLGGVAAHVAFKQLFALGSLAEVTRLALAERTLWEAVLMGLGFVALRGRIALARFHPLRKAGENVERAVGTCLIAAGLGHLLVYSVVLHNPLWFPQAVGRWPLLNLLPVVLALAFVALKVADGWSRRMADGVRMALIALFGVALLRQLFVGSLLTVRGVGQVEDILRSVLALALAIGFLLWGIRGQAQAANARDWRIASLLLMLFAVAKVFLFDASGLTGLLRIASFLALGFSLIGIGWLYNRLLREPVNNSATIAA</sequence>
<dbReference type="AlphaFoldDB" id="A0A292ZLU9"/>
<feature type="transmembrane region" description="Helical" evidence="2">
    <location>
        <begin position="215"/>
        <end position="243"/>
    </location>
</feature>
<keyword evidence="2" id="KW-0472">Membrane</keyword>
<comment type="caution">
    <text evidence="3">The sequence shown here is derived from an EMBL/GenBank/DDBJ whole genome shotgun (WGS) entry which is preliminary data.</text>
</comment>
<feature type="transmembrane region" description="Helical" evidence="2">
    <location>
        <begin position="743"/>
        <end position="761"/>
    </location>
</feature>
<feature type="transmembrane region" description="Helical" evidence="2">
    <location>
        <begin position="818"/>
        <end position="839"/>
    </location>
</feature>
<feature type="transmembrane region" description="Helical" evidence="2">
    <location>
        <begin position="515"/>
        <end position="532"/>
    </location>
</feature>
<keyword evidence="2" id="KW-0812">Transmembrane</keyword>